<accession>A0A0F8WZA3</accession>
<comment type="caution">
    <text evidence="1">The sequence shown here is derived from an EMBL/GenBank/DDBJ whole genome shotgun (WGS) entry which is preliminary data.</text>
</comment>
<name>A0A0F8WZA3_9ZZZZ</name>
<reference evidence="1" key="1">
    <citation type="journal article" date="2015" name="Nature">
        <title>Complex archaea that bridge the gap between prokaryotes and eukaryotes.</title>
        <authorList>
            <person name="Spang A."/>
            <person name="Saw J.H."/>
            <person name="Jorgensen S.L."/>
            <person name="Zaremba-Niedzwiedzka K."/>
            <person name="Martijn J."/>
            <person name="Lind A.E."/>
            <person name="van Eijk R."/>
            <person name="Schleper C."/>
            <person name="Guy L."/>
            <person name="Ettema T.J."/>
        </authorList>
    </citation>
    <scope>NUCLEOTIDE SEQUENCE</scope>
</reference>
<dbReference type="EMBL" id="LAZR01066317">
    <property type="protein sequence ID" value="KKK53815.1"/>
    <property type="molecule type" value="Genomic_DNA"/>
</dbReference>
<sequence length="28" mass="3198">PQAGLNEAQQKKWDSICGPSMKRLKNRI</sequence>
<feature type="non-terminal residue" evidence="1">
    <location>
        <position position="1"/>
    </location>
</feature>
<evidence type="ECO:0000313" key="1">
    <source>
        <dbReference type="EMBL" id="KKK53815.1"/>
    </source>
</evidence>
<dbReference type="AlphaFoldDB" id="A0A0F8WZA3"/>
<protein>
    <submittedName>
        <fullName evidence="1">Uncharacterized protein</fullName>
    </submittedName>
</protein>
<organism evidence="1">
    <name type="scientific">marine sediment metagenome</name>
    <dbReference type="NCBI Taxonomy" id="412755"/>
    <lineage>
        <taxon>unclassified sequences</taxon>
        <taxon>metagenomes</taxon>
        <taxon>ecological metagenomes</taxon>
    </lineage>
</organism>
<proteinExistence type="predicted"/>
<gene>
    <name evidence="1" type="ORF">LCGC14_3090980</name>
</gene>